<reference evidence="7 8" key="1">
    <citation type="journal article" date="2016" name="Front. Microbiol.">
        <title>Genome and transcriptome sequences reveal the specific parasitism of the nematophagous Purpureocillium lilacinum 36-1.</title>
        <authorList>
            <person name="Xie J."/>
            <person name="Li S."/>
            <person name="Mo C."/>
            <person name="Xiao X."/>
            <person name="Peng D."/>
            <person name="Wang G."/>
            <person name="Xiao Y."/>
        </authorList>
    </citation>
    <scope>NUCLEOTIDE SEQUENCE [LARGE SCALE GENOMIC DNA]</scope>
    <source>
        <strain evidence="7 8">36-1</strain>
    </source>
</reference>
<dbReference type="Pfam" id="PF06201">
    <property type="entry name" value="PITH"/>
    <property type="match status" value="1"/>
</dbReference>
<name>A0A2U3EGQ5_PURLI</name>
<dbReference type="Gene3D" id="3.30.160.810">
    <property type="match status" value="1"/>
</dbReference>
<dbReference type="EMBL" id="LCWV01000004">
    <property type="protein sequence ID" value="PWI73678.1"/>
    <property type="molecule type" value="Genomic_DNA"/>
</dbReference>
<proteinExistence type="inferred from homology"/>
<feature type="region of interest" description="Disordered" evidence="5">
    <location>
        <begin position="506"/>
        <end position="533"/>
    </location>
</feature>
<dbReference type="Gene3D" id="2.40.30.10">
    <property type="entry name" value="Translation factors"/>
    <property type="match status" value="1"/>
</dbReference>
<dbReference type="InterPro" id="IPR010400">
    <property type="entry name" value="PITH_dom"/>
</dbReference>
<feature type="compositionally biased region" description="Polar residues" evidence="5">
    <location>
        <begin position="520"/>
        <end position="531"/>
    </location>
</feature>
<feature type="region of interest" description="Disordered" evidence="5">
    <location>
        <begin position="319"/>
        <end position="361"/>
    </location>
</feature>
<comment type="similarity">
    <text evidence="1">Belongs to the universal ribosomal protein uL3 family.</text>
</comment>
<keyword evidence="3" id="KW-0687">Ribonucleoprotein</keyword>
<feature type="compositionally biased region" description="Low complexity" evidence="5">
    <location>
        <begin position="319"/>
        <end position="330"/>
    </location>
</feature>
<evidence type="ECO:0000256" key="2">
    <source>
        <dbReference type="ARBA" id="ARBA00022980"/>
    </source>
</evidence>
<dbReference type="FunFam" id="2.60.120.470:FF:000003">
    <property type="entry name" value="DUF1000 domain protein (AFU_orthologue AFUA_1G09230)"/>
    <property type="match status" value="1"/>
</dbReference>
<dbReference type="AlphaFoldDB" id="A0A2U3EGQ5"/>
<evidence type="ECO:0000256" key="3">
    <source>
        <dbReference type="ARBA" id="ARBA00023274"/>
    </source>
</evidence>
<dbReference type="PROSITE" id="PS51532">
    <property type="entry name" value="PITH"/>
    <property type="match status" value="1"/>
</dbReference>
<dbReference type="FunFam" id="2.40.30.10:FF:000004">
    <property type="entry name" value="50S ribosomal protein L3"/>
    <property type="match status" value="1"/>
</dbReference>
<dbReference type="SUPFAM" id="SSF49785">
    <property type="entry name" value="Galactose-binding domain-like"/>
    <property type="match status" value="1"/>
</dbReference>
<evidence type="ECO:0000313" key="8">
    <source>
        <dbReference type="Proteomes" id="UP000245956"/>
    </source>
</evidence>
<sequence length="635" mass="69327">MSHHCHDEHAGHGGHDHHEHDHSDDITPALQSSLYEQINFDEITTLNESRRDAGKAVVKKTWAERLSAEPELESDADEQLLMTVPFTEQIKLHSILLRTSPSASAPRTLHLYINRADLDFSSAEELEPVQKLELSQTSDVQEIPVKRALFGKVQRLGLFFVDNFGDGDEDVSRVSYVGFKGEWTRLGRAPTNILYEAAPQPGDHKLKGTSINKMGSDIGGRGHGIAAYPGDIAAPQIRPAEYPISIEPQHWSQNFETARASAPLAASHTSTSPYTRIPIDTRPAMPPRLPIRVALPRPSAAIPQGAPRRLLLPQLTPTTITSTSTSTTSIAGRGVHNGWSTAPARSKPRRFNQPSAGLPALTTGPAAALKRRENTTPLRAGVLATKKGMTSMFVGKARVPCTVLQLDQVQVVANKTREQHGYWAVQVGAGSRPGRNVTSPQLGYFEAKGIAPKGDLAEFKVRGEEGLLPVGAQLLPDWFQLGQYVDVRARSRGMGFAGGMKRHGFAGQEASHGNSKNHRTIGTTGPSQGSGSRVLPGKKMPGRMGNEWVTVQNLKVLKVDNELGVVLVSGPVPGPKGRVVKLQDSKKRKAPALPHREKAMETLKERHPDAEERLEMARKTHLDMKERRQSQALEL</sequence>
<evidence type="ECO:0000256" key="5">
    <source>
        <dbReference type="SAM" id="MobiDB-lite"/>
    </source>
</evidence>
<evidence type="ECO:0000256" key="1">
    <source>
        <dbReference type="ARBA" id="ARBA00006540"/>
    </source>
</evidence>
<dbReference type="GO" id="GO:0006412">
    <property type="term" value="P:translation"/>
    <property type="evidence" value="ECO:0007669"/>
    <property type="project" value="InterPro"/>
</dbReference>
<dbReference type="Pfam" id="PF00297">
    <property type="entry name" value="Ribosomal_L3"/>
    <property type="match status" value="1"/>
</dbReference>
<evidence type="ECO:0000259" key="6">
    <source>
        <dbReference type="PROSITE" id="PS51532"/>
    </source>
</evidence>
<feature type="region of interest" description="Disordered" evidence="5">
    <location>
        <begin position="263"/>
        <end position="283"/>
    </location>
</feature>
<evidence type="ECO:0000256" key="4">
    <source>
        <dbReference type="ARBA" id="ARBA00035209"/>
    </source>
</evidence>
<dbReference type="InterPro" id="IPR008979">
    <property type="entry name" value="Galactose-bd-like_sf"/>
</dbReference>
<dbReference type="Gene3D" id="2.60.120.470">
    <property type="entry name" value="PITH domain"/>
    <property type="match status" value="1"/>
</dbReference>
<dbReference type="PANTHER" id="PTHR11229">
    <property type="entry name" value="50S RIBOSOMAL PROTEIN L3"/>
    <property type="match status" value="1"/>
</dbReference>
<feature type="region of interest" description="Disordered" evidence="5">
    <location>
        <begin position="577"/>
        <end position="599"/>
    </location>
</feature>
<keyword evidence="2 7" id="KW-0689">Ribosomal protein</keyword>
<organism evidence="7 8">
    <name type="scientific">Purpureocillium lilacinum</name>
    <name type="common">Paecilomyces lilacinus</name>
    <dbReference type="NCBI Taxonomy" id="33203"/>
    <lineage>
        <taxon>Eukaryota</taxon>
        <taxon>Fungi</taxon>
        <taxon>Dikarya</taxon>
        <taxon>Ascomycota</taxon>
        <taxon>Pezizomycotina</taxon>
        <taxon>Sordariomycetes</taxon>
        <taxon>Hypocreomycetidae</taxon>
        <taxon>Hypocreales</taxon>
        <taxon>Ophiocordycipitaceae</taxon>
        <taxon>Purpureocillium</taxon>
    </lineage>
</organism>
<evidence type="ECO:0000313" key="7">
    <source>
        <dbReference type="EMBL" id="PWI73678.1"/>
    </source>
</evidence>
<protein>
    <recommendedName>
        <fullName evidence="4">Large ribosomal subunit protein uL3m</fullName>
    </recommendedName>
</protein>
<dbReference type="InterPro" id="IPR000597">
    <property type="entry name" value="Ribosomal_uL3"/>
</dbReference>
<dbReference type="InterPro" id="IPR009000">
    <property type="entry name" value="Transl_B-barrel_sf"/>
</dbReference>
<dbReference type="PANTHER" id="PTHR11229:SF8">
    <property type="entry name" value="LARGE RIBOSOMAL SUBUNIT PROTEIN UL3M"/>
    <property type="match status" value="1"/>
</dbReference>
<dbReference type="SUPFAM" id="SSF50447">
    <property type="entry name" value="Translation proteins"/>
    <property type="match status" value="1"/>
</dbReference>
<dbReference type="InterPro" id="IPR019927">
    <property type="entry name" value="Ribosomal_uL3_bac/org-type"/>
</dbReference>
<dbReference type="NCBIfam" id="TIGR03625">
    <property type="entry name" value="L3_bact"/>
    <property type="match status" value="1"/>
</dbReference>
<dbReference type="GO" id="GO:0003735">
    <property type="term" value="F:structural constituent of ribosome"/>
    <property type="evidence" value="ECO:0007669"/>
    <property type="project" value="InterPro"/>
</dbReference>
<dbReference type="GO" id="GO:0005762">
    <property type="term" value="C:mitochondrial large ribosomal subunit"/>
    <property type="evidence" value="ECO:0007669"/>
    <property type="project" value="TreeGrafter"/>
</dbReference>
<gene>
    <name evidence="7" type="ORF">PCL_08954</name>
</gene>
<dbReference type="Proteomes" id="UP000245956">
    <property type="component" value="Unassembled WGS sequence"/>
</dbReference>
<comment type="caution">
    <text evidence="7">The sequence shown here is derived from an EMBL/GenBank/DDBJ whole genome shotgun (WGS) entry which is preliminary data.</text>
</comment>
<dbReference type="FunFam" id="3.30.160.810:FF:000001">
    <property type="entry name" value="50S ribosomal protein L3"/>
    <property type="match status" value="1"/>
</dbReference>
<dbReference type="InterPro" id="IPR037047">
    <property type="entry name" value="PITH_dom_sf"/>
</dbReference>
<feature type="region of interest" description="Disordered" evidence="5">
    <location>
        <begin position="1"/>
        <end position="25"/>
    </location>
</feature>
<accession>A0A2U3EGQ5</accession>
<feature type="domain" description="PITH" evidence="6">
    <location>
        <begin position="23"/>
        <end position="199"/>
    </location>
</feature>